<dbReference type="PROSITE" id="PS50157">
    <property type="entry name" value="ZINC_FINGER_C2H2_2"/>
    <property type="match status" value="4"/>
</dbReference>
<dbReference type="PROSITE" id="PS50011">
    <property type="entry name" value="PROTEIN_KINASE_DOM"/>
    <property type="match status" value="1"/>
</dbReference>
<feature type="transmembrane region" description="Helical" evidence="30">
    <location>
        <begin position="898"/>
        <end position="920"/>
    </location>
</feature>
<feature type="transmembrane region" description="Helical" evidence="30">
    <location>
        <begin position="710"/>
        <end position="743"/>
    </location>
</feature>
<keyword evidence="24" id="KW-0675">Receptor</keyword>
<evidence type="ECO:0000256" key="5">
    <source>
        <dbReference type="ARBA" id="ARBA00008077"/>
    </source>
</evidence>
<evidence type="ECO:0000259" key="33">
    <source>
        <dbReference type="PROSITE" id="PS50157"/>
    </source>
</evidence>
<feature type="region of interest" description="Disordered" evidence="29">
    <location>
        <begin position="1"/>
        <end position="37"/>
    </location>
</feature>
<dbReference type="Gene3D" id="1.10.2000.10">
    <property type="entry name" value="Frizzled cysteine-rich domain"/>
    <property type="match status" value="1"/>
</dbReference>
<dbReference type="InterPro" id="IPR003605">
    <property type="entry name" value="GS_dom"/>
</dbReference>
<dbReference type="Gene3D" id="2.10.60.10">
    <property type="entry name" value="CD59"/>
    <property type="match status" value="1"/>
</dbReference>
<dbReference type="InterPro" id="IPR045860">
    <property type="entry name" value="Snake_toxin-like_sf"/>
</dbReference>
<dbReference type="GO" id="GO:0043235">
    <property type="term" value="C:receptor complex"/>
    <property type="evidence" value="ECO:0007669"/>
    <property type="project" value="TreeGrafter"/>
</dbReference>
<keyword evidence="13 30" id="KW-0812">Transmembrane</keyword>
<dbReference type="OrthoDB" id="10053709at2759"/>
<dbReference type="SUPFAM" id="SSF56112">
    <property type="entry name" value="Protein kinase-like (PK-like)"/>
    <property type="match status" value="1"/>
</dbReference>
<keyword evidence="23 27" id="KW-1015">Disulfide bond</keyword>
<dbReference type="SMART" id="SM00355">
    <property type="entry name" value="ZnF_C2H2"/>
    <property type="match status" value="5"/>
</dbReference>
<feature type="transmembrane region" description="Helical" evidence="30">
    <location>
        <begin position="797"/>
        <end position="825"/>
    </location>
</feature>
<evidence type="ECO:0000256" key="10">
    <source>
        <dbReference type="ARBA" id="ARBA00022527"/>
    </source>
</evidence>
<evidence type="ECO:0000256" key="9">
    <source>
        <dbReference type="ARBA" id="ARBA00022475"/>
    </source>
</evidence>
<feature type="domain" description="C2H2-type" evidence="33">
    <location>
        <begin position="220"/>
        <end position="249"/>
    </location>
</feature>
<dbReference type="InterPro" id="IPR000719">
    <property type="entry name" value="Prot_kinase_dom"/>
</dbReference>
<keyword evidence="19" id="KW-0460">Magnesium</keyword>
<dbReference type="SUPFAM" id="SSF57302">
    <property type="entry name" value="Snake toxin-like"/>
    <property type="match status" value="1"/>
</dbReference>
<evidence type="ECO:0000256" key="28">
    <source>
        <dbReference type="PROSITE-ProRule" id="PRU10141"/>
    </source>
</evidence>
<evidence type="ECO:0000256" key="24">
    <source>
        <dbReference type="ARBA" id="ARBA00023170"/>
    </source>
</evidence>
<feature type="disulfide bond" evidence="27">
    <location>
        <begin position="452"/>
        <end position="490"/>
    </location>
</feature>
<dbReference type="SMART" id="SM00063">
    <property type="entry name" value="FRI"/>
    <property type="match status" value="1"/>
</dbReference>
<dbReference type="SMART" id="SM00467">
    <property type="entry name" value="GS"/>
    <property type="match status" value="1"/>
</dbReference>
<dbReference type="SMART" id="SM01330">
    <property type="entry name" value="Frizzled"/>
    <property type="match status" value="1"/>
</dbReference>
<dbReference type="EC" id="2.7.11.30" evidence="7"/>
<feature type="domain" description="G-protein coupled receptors family 2 profile 2" evidence="34">
    <location>
        <begin position="634"/>
        <end position="927"/>
    </location>
</feature>
<organism evidence="36">
    <name type="scientific">Notodromas monacha</name>
    <dbReference type="NCBI Taxonomy" id="399045"/>
    <lineage>
        <taxon>Eukaryota</taxon>
        <taxon>Metazoa</taxon>
        <taxon>Ecdysozoa</taxon>
        <taxon>Arthropoda</taxon>
        <taxon>Crustacea</taxon>
        <taxon>Oligostraca</taxon>
        <taxon>Ostracoda</taxon>
        <taxon>Podocopa</taxon>
        <taxon>Podocopida</taxon>
        <taxon>Cypridocopina</taxon>
        <taxon>Cypridoidea</taxon>
        <taxon>Cyprididae</taxon>
        <taxon>Notodromas</taxon>
    </lineage>
</organism>
<keyword evidence="25" id="KW-0807">Transducer</keyword>
<comment type="cofactor">
    <cofactor evidence="1">
        <name>Mn(2+)</name>
        <dbReference type="ChEBI" id="CHEBI:29035"/>
    </cofactor>
</comment>
<evidence type="ECO:0000256" key="2">
    <source>
        <dbReference type="ARBA" id="ARBA00001946"/>
    </source>
</evidence>
<comment type="similarity">
    <text evidence="5">Belongs to the G-protein coupled receptor Fz/Smo family.</text>
</comment>
<evidence type="ECO:0000259" key="31">
    <source>
        <dbReference type="PROSITE" id="PS50011"/>
    </source>
</evidence>
<proteinExistence type="inferred from homology"/>
<dbReference type="FunFam" id="1.10.510.10:FF:000018">
    <property type="entry name" value="Receptor protein serine/threonine kinase"/>
    <property type="match status" value="1"/>
</dbReference>
<keyword evidence="9" id="KW-1003">Cell membrane</keyword>
<dbReference type="GO" id="GO:0005886">
    <property type="term" value="C:plasma membrane"/>
    <property type="evidence" value="ECO:0007669"/>
    <property type="project" value="UniProtKB-SubCell"/>
</dbReference>
<feature type="transmembrane region" description="Helical" evidence="30">
    <location>
        <begin position="845"/>
        <end position="869"/>
    </location>
</feature>
<feature type="region of interest" description="Disordered" evidence="29">
    <location>
        <begin position="67"/>
        <end position="104"/>
    </location>
</feature>
<evidence type="ECO:0000256" key="18">
    <source>
        <dbReference type="ARBA" id="ARBA00022840"/>
    </source>
</evidence>
<dbReference type="PROSITE" id="PS00107">
    <property type="entry name" value="PROTEIN_KINASE_ATP"/>
    <property type="match status" value="1"/>
</dbReference>
<dbReference type="Pfam" id="PF00069">
    <property type="entry name" value="Pkinase"/>
    <property type="match status" value="1"/>
</dbReference>
<keyword evidence="16 28" id="KW-0547">Nucleotide-binding</keyword>
<evidence type="ECO:0000313" key="37">
    <source>
        <dbReference type="Proteomes" id="UP000678499"/>
    </source>
</evidence>
<feature type="domain" description="C2H2-type" evidence="33">
    <location>
        <begin position="285"/>
        <end position="312"/>
    </location>
</feature>
<reference evidence="36" key="1">
    <citation type="submission" date="2020-11" db="EMBL/GenBank/DDBJ databases">
        <authorList>
            <person name="Tran Van P."/>
        </authorList>
    </citation>
    <scope>NUCLEOTIDE SEQUENCE</scope>
</reference>
<feature type="transmembrane region" description="Helical" evidence="30">
    <location>
        <begin position="670"/>
        <end position="690"/>
    </location>
</feature>
<dbReference type="Gene3D" id="1.10.510.10">
    <property type="entry name" value="Transferase(Phosphotransferase) domain 1"/>
    <property type="match status" value="1"/>
</dbReference>
<evidence type="ECO:0000256" key="21">
    <source>
        <dbReference type="ARBA" id="ARBA00023040"/>
    </source>
</evidence>
<evidence type="ECO:0000256" key="15">
    <source>
        <dbReference type="ARBA" id="ARBA00022729"/>
    </source>
</evidence>
<dbReference type="Gene3D" id="1.20.1070.10">
    <property type="entry name" value="Rhodopsin 7-helix transmembrane proteins"/>
    <property type="match status" value="1"/>
</dbReference>
<dbReference type="InterPro" id="IPR008271">
    <property type="entry name" value="Ser/Thr_kinase_AS"/>
</dbReference>
<feature type="domain" description="FZ" evidence="32">
    <location>
        <begin position="401"/>
        <end position="523"/>
    </location>
</feature>
<evidence type="ECO:0000256" key="19">
    <source>
        <dbReference type="ARBA" id="ARBA00022842"/>
    </source>
</evidence>
<feature type="transmembrane region" description="Helical" evidence="30">
    <location>
        <begin position="1089"/>
        <end position="1110"/>
    </location>
</feature>
<dbReference type="PRINTS" id="PR00489">
    <property type="entry name" value="FRIZZLED"/>
</dbReference>
<keyword evidence="8" id="KW-0217">Developmental protein</keyword>
<feature type="disulfide bond" evidence="27">
    <location>
        <begin position="483"/>
        <end position="507"/>
    </location>
</feature>
<evidence type="ECO:0000256" key="3">
    <source>
        <dbReference type="ARBA" id="ARBA00004479"/>
    </source>
</evidence>
<keyword evidence="21" id="KW-0297">G-protein coupled receptor</keyword>
<evidence type="ECO:0000256" key="13">
    <source>
        <dbReference type="ARBA" id="ARBA00022692"/>
    </source>
</evidence>
<dbReference type="InterPro" id="IPR000472">
    <property type="entry name" value="Activin_recp"/>
</dbReference>
<comment type="subcellular location">
    <subcellularLocation>
        <location evidence="4">Cell membrane</location>
        <topology evidence="4">Multi-pass membrane protein</topology>
    </subcellularLocation>
    <subcellularLocation>
        <location evidence="3">Membrane</location>
        <topology evidence="3">Single-pass type I membrane protein</topology>
    </subcellularLocation>
</comment>
<dbReference type="CDD" id="cd07456">
    <property type="entry name" value="CRD_FZ5_like"/>
    <property type="match status" value="1"/>
</dbReference>
<dbReference type="CDD" id="cd23596">
    <property type="entry name" value="TFP_LU_ECD_Tkv"/>
    <property type="match status" value="1"/>
</dbReference>
<dbReference type="FunFam" id="2.10.60.10:FF:000021">
    <property type="entry name" value="Receptor protein serine/threonine kinase"/>
    <property type="match status" value="1"/>
</dbReference>
<evidence type="ECO:0000256" key="23">
    <source>
        <dbReference type="ARBA" id="ARBA00023157"/>
    </source>
</evidence>
<accession>A0A7R9BCI1</accession>
<feature type="domain" description="Protein kinase" evidence="31">
    <location>
        <begin position="1171"/>
        <end position="1470"/>
    </location>
</feature>
<dbReference type="FunFam" id="1.10.2000.10:FF:000004">
    <property type="entry name" value="Frizzled class receptor 8a"/>
    <property type="match status" value="1"/>
</dbReference>
<evidence type="ECO:0000256" key="16">
    <source>
        <dbReference type="ARBA" id="ARBA00022741"/>
    </source>
</evidence>
<dbReference type="Gene3D" id="3.30.200.20">
    <property type="entry name" value="Phosphorylase Kinase, domain 1"/>
    <property type="match status" value="1"/>
</dbReference>
<evidence type="ECO:0000256" key="17">
    <source>
        <dbReference type="ARBA" id="ARBA00022777"/>
    </source>
</evidence>
<keyword evidence="26" id="KW-0862">Zinc</keyword>
<keyword evidence="10" id="KW-0723">Serine/threonine-protein kinase</keyword>
<comment type="cofactor">
    <cofactor evidence="2">
        <name>Mg(2+)</name>
        <dbReference type="ChEBI" id="CHEBI:18420"/>
    </cofactor>
</comment>
<keyword evidence="22 30" id="KW-0472">Membrane</keyword>
<dbReference type="EMBL" id="OA882086">
    <property type="protein sequence ID" value="CAD7272639.1"/>
    <property type="molecule type" value="Genomic_DNA"/>
</dbReference>
<dbReference type="PROSITE" id="PS00028">
    <property type="entry name" value="ZINC_FINGER_C2H2_1"/>
    <property type="match status" value="5"/>
</dbReference>
<feature type="domain" description="C2H2-type" evidence="33">
    <location>
        <begin position="255"/>
        <end position="283"/>
    </location>
</feature>
<gene>
    <name evidence="36" type="ORF">NMOB1V02_LOCUS564</name>
</gene>
<dbReference type="Pfam" id="PF01534">
    <property type="entry name" value="Frizzled"/>
    <property type="match status" value="1"/>
</dbReference>
<dbReference type="InterPro" id="IPR017981">
    <property type="entry name" value="GPCR_2-like_7TM"/>
</dbReference>
<evidence type="ECO:0000256" key="8">
    <source>
        <dbReference type="ARBA" id="ARBA00022473"/>
    </source>
</evidence>
<evidence type="ECO:0000259" key="35">
    <source>
        <dbReference type="PROSITE" id="PS51256"/>
    </source>
</evidence>
<evidence type="ECO:0000256" key="25">
    <source>
        <dbReference type="ARBA" id="ARBA00023224"/>
    </source>
</evidence>
<keyword evidence="14" id="KW-0479">Metal-binding</keyword>
<feature type="compositionally biased region" description="Basic and acidic residues" evidence="29">
    <location>
        <begin position="1505"/>
        <end position="1514"/>
    </location>
</feature>
<dbReference type="InterPro" id="IPR011009">
    <property type="entry name" value="Kinase-like_dom_sf"/>
</dbReference>
<evidence type="ECO:0000256" key="14">
    <source>
        <dbReference type="ARBA" id="ARBA00022723"/>
    </source>
</evidence>
<feature type="domain" description="GS" evidence="35">
    <location>
        <begin position="1138"/>
        <end position="1170"/>
    </location>
</feature>
<name>A0A7R9BCI1_9CRUS</name>
<dbReference type="SUPFAM" id="SSF57667">
    <property type="entry name" value="beta-beta-alpha zinc fingers"/>
    <property type="match status" value="2"/>
</dbReference>
<dbReference type="InterPro" id="IPR013087">
    <property type="entry name" value="Znf_C2H2_type"/>
</dbReference>
<dbReference type="GO" id="GO:0008270">
    <property type="term" value="F:zinc ion binding"/>
    <property type="evidence" value="ECO:0007669"/>
    <property type="project" value="UniProtKB-KW"/>
</dbReference>
<dbReference type="Pfam" id="PF01064">
    <property type="entry name" value="Activin_recp"/>
    <property type="match status" value="1"/>
</dbReference>
<keyword evidence="17" id="KW-0418">Kinase</keyword>
<comment type="caution">
    <text evidence="27">Lacks conserved residue(s) required for the propagation of feature annotation.</text>
</comment>
<dbReference type="GO" id="GO:0071363">
    <property type="term" value="P:cellular response to growth factor stimulus"/>
    <property type="evidence" value="ECO:0007669"/>
    <property type="project" value="TreeGrafter"/>
</dbReference>
<dbReference type="PROSITE" id="PS50038">
    <property type="entry name" value="FZ"/>
    <property type="match status" value="1"/>
</dbReference>
<keyword evidence="20 30" id="KW-1133">Transmembrane helix</keyword>
<evidence type="ECO:0000256" key="12">
    <source>
        <dbReference type="ARBA" id="ARBA00022687"/>
    </source>
</evidence>
<evidence type="ECO:0000256" key="22">
    <source>
        <dbReference type="ARBA" id="ARBA00023136"/>
    </source>
</evidence>
<evidence type="ECO:0000256" key="27">
    <source>
        <dbReference type="PROSITE-ProRule" id="PRU00090"/>
    </source>
</evidence>
<dbReference type="InterPro" id="IPR000333">
    <property type="entry name" value="TGFB_receptor"/>
</dbReference>
<feature type="domain" description="C2H2-type" evidence="33">
    <location>
        <begin position="192"/>
        <end position="215"/>
    </location>
</feature>
<dbReference type="Gene3D" id="3.30.160.60">
    <property type="entry name" value="Classic Zinc Finger"/>
    <property type="match status" value="2"/>
</dbReference>
<comment type="similarity">
    <text evidence="6">Belongs to the protein kinase superfamily. TKL Ser/Thr protein kinase family. TGFB receptor subfamily.</text>
</comment>
<keyword evidence="26" id="KW-0863">Zinc-finger</keyword>
<dbReference type="GO" id="GO:0004930">
    <property type="term" value="F:G protein-coupled receptor activity"/>
    <property type="evidence" value="ECO:0007669"/>
    <property type="project" value="UniProtKB-KW"/>
</dbReference>
<evidence type="ECO:0000256" key="1">
    <source>
        <dbReference type="ARBA" id="ARBA00001936"/>
    </source>
</evidence>
<feature type="disulfide bond" evidence="27">
    <location>
        <begin position="479"/>
        <end position="520"/>
    </location>
</feature>
<keyword evidence="11" id="KW-0808">Transferase</keyword>
<keyword evidence="18 28" id="KW-0067">ATP-binding</keyword>
<dbReference type="SUPFAM" id="SSF63501">
    <property type="entry name" value="Frizzled cysteine-rich domain"/>
    <property type="match status" value="1"/>
</dbReference>
<dbReference type="InterPro" id="IPR036236">
    <property type="entry name" value="Znf_C2H2_sf"/>
</dbReference>
<dbReference type="InterPro" id="IPR020067">
    <property type="entry name" value="Frizzled_dom"/>
</dbReference>
<keyword evidence="15" id="KW-0732">Signal</keyword>
<feature type="region of interest" description="Disordered" evidence="29">
    <location>
        <begin position="1491"/>
        <end position="1514"/>
    </location>
</feature>
<dbReference type="InterPro" id="IPR000539">
    <property type="entry name" value="Frizzled/Smoothened_7TM"/>
</dbReference>
<evidence type="ECO:0000256" key="11">
    <source>
        <dbReference type="ARBA" id="ARBA00022679"/>
    </source>
</evidence>
<dbReference type="SMART" id="SM00220">
    <property type="entry name" value="S_TKc"/>
    <property type="match status" value="1"/>
</dbReference>
<dbReference type="InterPro" id="IPR017441">
    <property type="entry name" value="Protein_kinase_ATP_BS"/>
</dbReference>
<dbReference type="PANTHER" id="PTHR23255">
    <property type="entry name" value="TRANSFORMING GROWTH FACTOR-BETA RECEPTOR TYPE I AND II"/>
    <property type="match status" value="1"/>
</dbReference>
<dbReference type="PANTHER" id="PTHR23255:SF68">
    <property type="entry name" value="RECEPTOR PROTEIN SERINE_THREONINE KINASE"/>
    <property type="match status" value="1"/>
</dbReference>
<evidence type="ECO:0000256" key="30">
    <source>
        <dbReference type="SAM" id="Phobius"/>
    </source>
</evidence>
<dbReference type="Proteomes" id="UP000678499">
    <property type="component" value="Unassembled WGS sequence"/>
</dbReference>
<protein>
    <recommendedName>
        <fullName evidence="7">receptor protein serine/threonine kinase</fullName>
        <ecNumber evidence="7">2.7.11.30</ecNumber>
    </recommendedName>
</protein>
<dbReference type="Pfam" id="PF01392">
    <property type="entry name" value="Fz"/>
    <property type="match status" value="1"/>
</dbReference>
<evidence type="ECO:0000256" key="4">
    <source>
        <dbReference type="ARBA" id="ARBA00004651"/>
    </source>
</evidence>
<feature type="transmembrane region" description="Helical" evidence="30">
    <location>
        <begin position="755"/>
        <end position="777"/>
    </location>
</feature>
<dbReference type="PROSITE" id="PS50261">
    <property type="entry name" value="G_PROTEIN_RECEP_F2_4"/>
    <property type="match status" value="1"/>
</dbReference>
<keyword evidence="12" id="KW-0879">Wnt signaling pathway</keyword>
<dbReference type="PROSITE" id="PS51256">
    <property type="entry name" value="GS"/>
    <property type="match status" value="1"/>
</dbReference>
<sequence length="1514" mass="168046">MEADSSSDFQEPANKIPQIDPETKHLEEQQNPDAGHFNLSDAANILASLMECSPISNLLTKEEESANHNHLQVKQAEKSEGSEILPELEDEKPVVEEPLEENQPLSTRLKSGTEIDVNGAKGRAFDVLLQVQDLRVQDIPSRYKEKSWILEQEEKHSVTEIEWVENPFQLTHYCFKRPVIVGRVERMTEVLYMCSICKRTFQARHKICKHLLLHTRSFVLSCDICDEDFADMTSLMNHLKRHELRAEKPRDEVYFLCDKCPRKFLKTTGLFAHKEVTHQKDSKLPACRWCDRPFPNRDELVAHLKAHKEPKEPLFFCIICNREFVKRIDKYNHEFLCMRGLPGTLCDICDRRFPALRDLREHEERDHGVNMGLKLSVTVLASLSFAVDSTDAEFSKDILGLNPGKCEEITIPMCRGIKYNLTRMPNAFNHETQNEAAMEVQQFWPLVSLVKCSSDLQFFLCSIYTPICMEDYDHSLPACRSVCLRAKAGCAPLMKKYGFVWPERMNCDSLPNFGDPKNLCMDYENGTLPVSSSSSASSNNVVAAAGAAVPTLVPSVKDAAGTGVVMPLPPPQPLPPSSTGGGGGNEEECSSCQCRPPFVKLRRNSGVAVVAGVVDCGLPCNGSALFTRDELAFADAWIPFWALLCGVSCLVTVTTFAIDPDRFRYPERATIVLSGCYLMVSAGYVLRLALGKEEVACVGGAVRGGASASGHAHCAVVFVLVYFFTMAAAVWWVVLSVTWFLAAGLKWGTEAISACSAYFHVCAWLVPGCQTVVALFVDAVEGDGVSGLCVVSAAWVRYLVVVPLAVYLSLGMAFLLAGSVALWRIRRVILRSGDAAVKACKLETLMVRVGVFGVLYFVPAAVMLTCWGYELGGWDTWVRAKACSCGGPGGGGGTGPSFAVIMCRHFMTVAVGISSGVWVWSGKTVASWRRFYGALCGRGSVAKAPSVVKQAPMSHQDPGKRNQLIAITNEVKFDPTMEESEGLLCFCSMHCPDGSFNGTCRARPNSVCFAAVEQVYNEDSGTYEPEYSYGCLPPDETGLMQCRGNLVPHLVPQSIECCKSGDMCNQFLTPAYDASDDMPVVSWIRGHEAVVYAILALTTFLVLAVVALIFSKVAKKNRKRGIPGTLNEPFLIGGQSGKIVKADLFASDVDETSGSGSGMAKLVQQTVSRQVQKDRIIGQGRYGKVWLGHWRGEPVALKMFNTTEEASWRRENEIYETPLIRHENVLGFIASDIRGDGSWTQMILITEYHPRGSLYDYLQENTITVRQAVVMGHSIAAGLTHLHTEIIGTRSKPAIAHRDLKSRNILVKRNGICCIADFGLAVKYDSEKNEVDIPINARVGTRRYMAPELLTDSLNSNQFPAFVMADIYALGLVLWELCRRCLTGQDSQVEEYQPPYFEYTQSDPSIEEMLDVVCVKQIRPSISPRWNGDKLLMAMSQITQECWKENPFARLTALRIKKTLAKLKEVDPAMSRFDEAAEDIDMKRLREKLQRESEENIRSAHHRHIDNDSGVRLV</sequence>
<dbReference type="EMBL" id="CAJPEX010000049">
    <property type="protein sequence ID" value="CAG0912791.1"/>
    <property type="molecule type" value="Genomic_DNA"/>
</dbReference>
<evidence type="ECO:0000313" key="36">
    <source>
        <dbReference type="EMBL" id="CAD7272639.1"/>
    </source>
</evidence>
<keyword evidence="37" id="KW-1185">Reference proteome</keyword>
<dbReference type="PROSITE" id="PS00108">
    <property type="entry name" value="PROTEIN_KINASE_ST"/>
    <property type="match status" value="1"/>
</dbReference>
<dbReference type="CDD" id="cd14056">
    <property type="entry name" value="STKc_TGFbR_I"/>
    <property type="match status" value="1"/>
</dbReference>
<evidence type="ECO:0000256" key="29">
    <source>
        <dbReference type="SAM" id="MobiDB-lite"/>
    </source>
</evidence>
<evidence type="ECO:0000259" key="32">
    <source>
        <dbReference type="PROSITE" id="PS50038"/>
    </source>
</evidence>
<evidence type="ECO:0000256" key="6">
    <source>
        <dbReference type="ARBA" id="ARBA00009605"/>
    </source>
</evidence>
<dbReference type="InterPro" id="IPR036790">
    <property type="entry name" value="Frizzled_dom_sf"/>
</dbReference>
<dbReference type="GO" id="GO:0016055">
    <property type="term" value="P:Wnt signaling pathway"/>
    <property type="evidence" value="ECO:0007669"/>
    <property type="project" value="UniProtKB-KW"/>
</dbReference>
<dbReference type="GO" id="GO:0005524">
    <property type="term" value="F:ATP binding"/>
    <property type="evidence" value="ECO:0007669"/>
    <property type="project" value="UniProtKB-UniRule"/>
</dbReference>
<evidence type="ECO:0000256" key="26">
    <source>
        <dbReference type="PROSITE-ProRule" id="PRU00042"/>
    </source>
</evidence>
<dbReference type="GO" id="GO:0004675">
    <property type="term" value="F:transmembrane receptor protein serine/threonine kinase activity"/>
    <property type="evidence" value="ECO:0007669"/>
    <property type="project" value="UniProtKB-EC"/>
</dbReference>
<evidence type="ECO:0000259" key="34">
    <source>
        <dbReference type="PROSITE" id="PS50261"/>
    </source>
</evidence>
<evidence type="ECO:0000256" key="20">
    <source>
        <dbReference type="ARBA" id="ARBA00022989"/>
    </source>
</evidence>
<evidence type="ECO:0000256" key="7">
    <source>
        <dbReference type="ARBA" id="ARBA00012401"/>
    </source>
</evidence>
<feature type="binding site" evidence="28">
    <location>
        <position position="1198"/>
    </location>
    <ligand>
        <name>ATP</name>
        <dbReference type="ChEBI" id="CHEBI:30616"/>
    </ligand>
</feature>
<feature type="transmembrane region" description="Helical" evidence="30">
    <location>
        <begin position="636"/>
        <end position="658"/>
    </location>
</feature>